<dbReference type="EMBL" id="BAAAYL010000001">
    <property type="protein sequence ID" value="GAA3374646.1"/>
    <property type="molecule type" value="Genomic_DNA"/>
</dbReference>
<sequence>MYRRKLSVAGALSTRPHRTAKGDVMHTKAQRVRRTAVAACAAPLLLFTGAAAASAATMTTPAVDVQQVSANEILTMINQERQKAGCSALAVNAQLTQAAQAHADDMERNNLTGHTGSDGSDVKTRIERTGYKFTANRNAWAENVSGPGQGTAQAHVTGWLNSPGHKANIDNCELTNTGVGVAGDRVVQVFATASG</sequence>
<dbReference type="PANTHER" id="PTHR31157">
    <property type="entry name" value="SCP DOMAIN-CONTAINING PROTEIN"/>
    <property type="match status" value="1"/>
</dbReference>
<keyword evidence="4" id="KW-1185">Reference proteome</keyword>
<dbReference type="CDD" id="cd05379">
    <property type="entry name" value="CAP_bacterial"/>
    <property type="match status" value="1"/>
</dbReference>
<feature type="region of interest" description="Disordered" evidence="1">
    <location>
        <begin position="1"/>
        <end position="21"/>
    </location>
</feature>
<dbReference type="InterPro" id="IPR035940">
    <property type="entry name" value="CAP_sf"/>
</dbReference>
<dbReference type="InterPro" id="IPR014044">
    <property type="entry name" value="CAP_dom"/>
</dbReference>
<gene>
    <name evidence="3" type="ORF">GCM10020367_39340</name>
</gene>
<evidence type="ECO:0000313" key="3">
    <source>
        <dbReference type="EMBL" id="GAA3374646.1"/>
    </source>
</evidence>
<name>A0ABP6SF83_9ACTN</name>
<evidence type="ECO:0000256" key="1">
    <source>
        <dbReference type="SAM" id="MobiDB-lite"/>
    </source>
</evidence>
<feature type="domain" description="SCP" evidence="2">
    <location>
        <begin position="74"/>
        <end position="185"/>
    </location>
</feature>
<dbReference type="SUPFAM" id="SSF55797">
    <property type="entry name" value="PR-1-like"/>
    <property type="match status" value="1"/>
</dbReference>
<reference evidence="4" key="1">
    <citation type="journal article" date="2019" name="Int. J. Syst. Evol. Microbiol.">
        <title>The Global Catalogue of Microorganisms (GCM) 10K type strain sequencing project: providing services to taxonomists for standard genome sequencing and annotation.</title>
        <authorList>
            <consortium name="The Broad Institute Genomics Platform"/>
            <consortium name="The Broad Institute Genome Sequencing Center for Infectious Disease"/>
            <person name="Wu L."/>
            <person name="Ma J."/>
        </authorList>
    </citation>
    <scope>NUCLEOTIDE SEQUENCE [LARGE SCALE GENOMIC DNA]</scope>
    <source>
        <strain evidence="4">JCM 9651</strain>
    </source>
</reference>
<accession>A0ABP6SF83</accession>
<dbReference type="Proteomes" id="UP001499990">
    <property type="component" value="Unassembled WGS sequence"/>
</dbReference>
<dbReference type="Pfam" id="PF00188">
    <property type="entry name" value="CAP"/>
    <property type="match status" value="1"/>
</dbReference>
<evidence type="ECO:0000259" key="2">
    <source>
        <dbReference type="Pfam" id="PF00188"/>
    </source>
</evidence>
<protein>
    <recommendedName>
        <fullName evidence="2">SCP domain-containing protein</fullName>
    </recommendedName>
</protein>
<organism evidence="3 4">
    <name type="scientific">Streptomyces sannanensis</name>
    <dbReference type="NCBI Taxonomy" id="285536"/>
    <lineage>
        <taxon>Bacteria</taxon>
        <taxon>Bacillati</taxon>
        <taxon>Actinomycetota</taxon>
        <taxon>Actinomycetes</taxon>
        <taxon>Kitasatosporales</taxon>
        <taxon>Streptomycetaceae</taxon>
        <taxon>Streptomyces</taxon>
    </lineage>
</organism>
<dbReference type="Gene3D" id="3.40.33.10">
    <property type="entry name" value="CAP"/>
    <property type="match status" value="1"/>
</dbReference>
<evidence type="ECO:0000313" key="4">
    <source>
        <dbReference type="Proteomes" id="UP001499990"/>
    </source>
</evidence>
<comment type="caution">
    <text evidence="3">The sequence shown here is derived from an EMBL/GenBank/DDBJ whole genome shotgun (WGS) entry which is preliminary data.</text>
</comment>
<proteinExistence type="predicted"/>
<dbReference type="PANTHER" id="PTHR31157:SF1">
    <property type="entry name" value="SCP DOMAIN-CONTAINING PROTEIN"/>
    <property type="match status" value="1"/>
</dbReference>